<dbReference type="RefSeq" id="WP_265266417.1">
    <property type="nucleotide sequence ID" value="NZ_JAIHOM010000144.1"/>
</dbReference>
<dbReference type="GO" id="GO:0008168">
    <property type="term" value="F:methyltransferase activity"/>
    <property type="evidence" value="ECO:0007669"/>
    <property type="project" value="UniProtKB-KW"/>
</dbReference>
<sequence length="79" mass="8946">MIKFLRSFLAISWLYTLFGWILGASYSRNEFVKKYVAAKPGDKILDIGCGPGDIIPYLPRGVNYTGFDVSTKYIKTQKC</sequence>
<protein>
    <submittedName>
        <fullName evidence="1">Class I SAM-dependent methyltransferase</fullName>
    </submittedName>
</protein>
<name>A0ABT3LAJ2_9CYAN</name>
<keyword evidence="2" id="KW-1185">Reference proteome</keyword>
<dbReference type="Proteomes" id="UP001526426">
    <property type="component" value="Unassembled WGS sequence"/>
</dbReference>
<evidence type="ECO:0000313" key="1">
    <source>
        <dbReference type="EMBL" id="MCW6038508.1"/>
    </source>
</evidence>
<gene>
    <name evidence="1" type="ORF">K4A83_19845</name>
</gene>
<keyword evidence="1" id="KW-0808">Transferase</keyword>
<dbReference type="GO" id="GO:0032259">
    <property type="term" value="P:methylation"/>
    <property type="evidence" value="ECO:0007669"/>
    <property type="project" value="UniProtKB-KW"/>
</dbReference>
<dbReference type="EMBL" id="JAIHOM010000144">
    <property type="protein sequence ID" value="MCW6038508.1"/>
    <property type="molecule type" value="Genomic_DNA"/>
</dbReference>
<dbReference type="InterPro" id="IPR029063">
    <property type="entry name" value="SAM-dependent_MTases_sf"/>
</dbReference>
<proteinExistence type="predicted"/>
<keyword evidence="1" id="KW-0489">Methyltransferase</keyword>
<evidence type="ECO:0000313" key="2">
    <source>
        <dbReference type="Proteomes" id="UP001526426"/>
    </source>
</evidence>
<dbReference type="Gene3D" id="3.40.50.150">
    <property type="entry name" value="Vaccinia Virus protein VP39"/>
    <property type="match status" value="1"/>
</dbReference>
<organism evidence="1 2">
    <name type="scientific">Spirulina subsalsa FACHB-351</name>
    <dbReference type="NCBI Taxonomy" id="234711"/>
    <lineage>
        <taxon>Bacteria</taxon>
        <taxon>Bacillati</taxon>
        <taxon>Cyanobacteriota</taxon>
        <taxon>Cyanophyceae</taxon>
        <taxon>Spirulinales</taxon>
        <taxon>Spirulinaceae</taxon>
        <taxon>Spirulina</taxon>
    </lineage>
</organism>
<comment type="caution">
    <text evidence="1">The sequence shown here is derived from an EMBL/GenBank/DDBJ whole genome shotgun (WGS) entry which is preliminary data.</text>
</comment>
<accession>A0ABT3LAJ2</accession>
<dbReference type="SUPFAM" id="SSF53335">
    <property type="entry name" value="S-adenosyl-L-methionine-dependent methyltransferases"/>
    <property type="match status" value="1"/>
</dbReference>
<reference evidence="1 2" key="1">
    <citation type="submission" date="2021-08" db="EMBL/GenBank/DDBJ databases">
        <title>Draft genome sequence of Spirulina subsalsa with high tolerance to salinity and hype-accumulation of phycocyanin.</title>
        <authorList>
            <person name="Pei H."/>
            <person name="Jiang L."/>
        </authorList>
    </citation>
    <scope>NUCLEOTIDE SEQUENCE [LARGE SCALE GENOMIC DNA]</scope>
    <source>
        <strain evidence="1 2">FACHB-351</strain>
    </source>
</reference>